<feature type="domain" description="AB hydrolase-1" evidence="1">
    <location>
        <begin position="38"/>
        <end position="274"/>
    </location>
</feature>
<gene>
    <name evidence="2" type="ORF">KO353_02395</name>
</gene>
<accession>A0A975U362</accession>
<proteinExistence type="predicted"/>
<evidence type="ECO:0000313" key="3">
    <source>
        <dbReference type="Proteomes" id="UP000694001"/>
    </source>
</evidence>
<sequence>MTSEAPDLRGAALRFVRVRGGLRVGVYTWGEATTRTPLLCLPGLVRTGGDFALLAERHAPRRLVVSLDYPGRGLSDRALLWRRYLPERTLKDVIDVCAALGLRRVVTVGTSLGAVLAMALATVRPRLVTAAVLNDAGPVLDGSGLAFVRGFVGHDHPQPSLKAAIAFLQRCLPWLSLRTEHEWRQMALLTFRKHDDGTWRAAWDTRIARVLERPASGDLWELFAPLQRIPALLVRGGASDVLSAETAAAMRARFPSLRYVELPGVGHAPTLSEPGLAEEVDAFLEAQP</sequence>
<dbReference type="InterPro" id="IPR050228">
    <property type="entry name" value="Carboxylesterase_BioH"/>
</dbReference>
<dbReference type="Pfam" id="PF12697">
    <property type="entry name" value="Abhydrolase_6"/>
    <property type="match status" value="1"/>
</dbReference>
<dbReference type="GO" id="GO:0016787">
    <property type="term" value="F:hydrolase activity"/>
    <property type="evidence" value="ECO:0007669"/>
    <property type="project" value="UniProtKB-KW"/>
</dbReference>
<dbReference type="Proteomes" id="UP000694001">
    <property type="component" value="Chromosome"/>
</dbReference>
<evidence type="ECO:0000259" key="1">
    <source>
        <dbReference type="Pfam" id="PF12697"/>
    </source>
</evidence>
<keyword evidence="3" id="KW-1185">Reference proteome</keyword>
<dbReference type="KEGG" id="elio:KO353_02395"/>
<dbReference type="RefSeq" id="WP_218286178.1">
    <property type="nucleotide sequence ID" value="NZ_CP076448.1"/>
</dbReference>
<protein>
    <submittedName>
        <fullName evidence="2">Alpha/beta hydrolase</fullName>
    </submittedName>
</protein>
<dbReference type="InterPro" id="IPR000073">
    <property type="entry name" value="AB_hydrolase_1"/>
</dbReference>
<keyword evidence="2" id="KW-0378">Hydrolase</keyword>
<name>A0A975U362_9PROT</name>
<reference evidence="2" key="1">
    <citation type="submission" date="2021-06" db="EMBL/GenBank/DDBJ databases">
        <title>Elioraea tepida, sp. nov., a moderately thermophilic aerobic anoxygenic phototrophic bacterium isolated from an alkaline siliceous hot spring mat community in Yellowstone National Park, WY, USA.</title>
        <authorList>
            <person name="Saini M.K."/>
            <person name="Yoshida S."/>
            <person name="Sebastian A."/>
            <person name="Hirose S."/>
            <person name="Hara E."/>
            <person name="Tamaki H."/>
            <person name="Soulier N.T."/>
            <person name="Albert I."/>
            <person name="Hanada S."/>
            <person name="Bryant D.A."/>
            <person name="Tank M."/>
        </authorList>
    </citation>
    <scope>NUCLEOTIDE SEQUENCE</scope>
    <source>
        <strain evidence="2">MS-P2</strain>
    </source>
</reference>
<organism evidence="2 3">
    <name type="scientific">Elioraea tepida</name>
    <dbReference type="NCBI Taxonomy" id="2843330"/>
    <lineage>
        <taxon>Bacteria</taxon>
        <taxon>Pseudomonadati</taxon>
        <taxon>Pseudomonadota</taxon>
        <taxon>Alphaproteobacteria</taxon>
        <taxon>Acetobacterales</taxon>
        <taxon>Elioraeaceae</taxon>
        <taxon>Elioraea</taxon>
    </lineage>
</organism>
<evidence type="ECO:0000313" key="2">
    <source>
        <dbReference type="EMBL" id="QXM25122.1"/>
    </source>
</evidence>
<dbReference type="PANTHER" id="PTHR43194:SF2">
    <property type="entry name" value="PEROXISOMAL MEMBRANE PROTEIN LPX1"/>
    <property type="match status" value="1"/>
</dbReference>
<dbReference type="AlphaFoldDB" id="A0A975U362"/>
<dbReference type="EMBL" id="CP076448">
    <property type="protein sequence ID" value="QXM25122.1"/>
    <property type="molecule type" value="Genomic_DNA"/>
</dbReference>
<dbReference type="PANTHER" id="PTHR43194">
    <property type="entry name" value="HYDROLASE ALPHA/BETA FOLD FAMILY"/>
    <property type="match status" value="1"/>
</dbReference>